<name>A0A540X8T1_9BACT</name>
<reference evidence="7 8" key="1">
    <citation type="submission" date="2019-06" db="EMBL/GenBank/DDBJ databases">
        <authorList>
            <person name="Livingstone P."/>
            <person name="Whitworth D."/>
        </authorList>
    </citation>
    <scope>NUCLEOTIDE SEQUENCE [LARGE SCALE GENOMIC DNA]</scope>
    <source>
        <strain evidence="7 8">AM401</strain>
    </source>
</reference>
<dbReference type="InterPro" id="IPR003781">
    <property type="entry name" value="CoA-bd"/>
</dbReference>
<organism evidence="7 8">
    <name type="scientific">Myxococcus llanfairpwllgwyngyllgogerychwyrndrobwllllantysiliogogogochensis</name>
    <dbReference type="NCBI Taxonomy" id="2590453"/>
    <lineage>
        <taxon>Bacteria</taxon>
        <taxon>Pseudomonadati</taxon>
        <taxon>Myxococcota</taxon>
        <taxon>Myxococcia</taxon>
        <taxon>Myxococcales</taxon>
        <taxon>Cystobacterineae</taxon>
        <taxon>Myxococcaceae</taxon>
        <taxon>Myxococcus</taxon>
    </lineage>
</organism>
<dbReference type="Pfam" id="PF13302">
    <property type="entry name" value="Acetyltransf_3"/>
    <property type="match status" value="1"/>
</dbReference>
<dbReference type="GO" id="GO:0046872">
    <property type="term" value="F:metal ion binding"/>
    <property type="evidence" value="ECO:0007669"/>
    <property type="project" value="InterPro"/>
</dbReference>
<dbReference type="InterPro" id="IPR032875">
    <property type="entry name" value="Succ_CoA_lig_flav_dom"/>
</dbReference>
<dbReference type="Gene3D" id="3.40.630.30">
    <property type="match status" value="1"/>
</dbReference>
<keyword evidence="3 4" id="KW-0067">ATP-binding</keyword>
<evidence type="ECO:0000313" key="8">
    <source>
        <dbReference type="Proteomes" id="UP000315369"/>
    </source>
</evidence>
<dbReference type="Gene3D" id="3.40.50.720">
    <property type="entry name" value="NAD(P)-binding Rossmann-like Domain"/>
    <property type="match status" value="1"/>
</dbReference>
<sequence>MDERATGPRKSDPSYNVLHQQGTRQPLDVIFKPRSVAVVGASERPGSVGRTVLWNLISNPFGGTVYPINPKRPNVLGIRAWPSLRALPEPVDLAVVVTPAPAVPDVIRECAELGVQGAIIISAGFKETGEAGARLEREILQIAQAARMRIIGPNCLGVMRPPTGFNATFAGSMARPGNVAFISQSGALLTAILDWSLRESVGFSAFVSVGSMLDVGWGDLIDYLADDPMTRSILIYMESIGDARAFLSAAREVALTKPIIVIKAGRTAQAAQAAASHTGTLTGSDEVLTAAFRRTGVLRVESISDLFYMAETLAKQPRPAGRRLTVLTNAGGPGVLATDALVSGGGELAVLGDETRKALDGFLPPQWSHGNPVDVLGDADPERYAKALEVAGKDPNSDGLLVILTPQDMTEPTQTADRLKPYAKLSGKPVLASWMGGSEVVAGERILNDAAIPTFGYPDTAARIFNYMWRYSYNLAGLYETPTLAEEPTGGRDAARRLVDAARAQGRTLLTEHESKQLLAAYGIPTVETRLATTEEDAVAQAQALGYPVVLKLHSFTVTHKTDVGGVRLDLPDAEAVRAAFRGIRERLVELGQGEAFDGVTVQPMVKLGGYELIVGSSLDPQFGPVLLFGAGGTLVEVFKDRALGLPPLNTTLARRMMEQTRILQALRGVRGAKPVDLPALERLLVRFGQLVVEQRLVKEVDINPLLASPERLLALDARVVLHPPDVTEAELPRLAIEPYPQQYVSPFKMKSGEELLLRPIRPEDEPKMERFHRTLSEQTVFLRYAGLMQLSTRVAHERLARICFNDYAREMALVAERRGGEILGVGRLTRLRGTRDAEFAILISDEVQHQGLGSEMLRRLVEVGRAWGMQRIVADILAGNRAMQNVSKRLGFSILPHEELAPDMVKAVKVL</sequence>
<dbReference type="GO" id="GO:0005524">
    <property type="term" value="F:ATP binding"/>
    <property type="evidence" value="ECO:0007669"/>
    <property type="project" value="UniProtKB-UniRule"/>
</dbReference>
<dbReference type="GO" id="GO:0016747">
    <property type="term" value="F:acyltransferase activity, transferring groups other than amino-acyl groups"/>
    <property type="evidence" value="ECO:0007669"/>
    <property type="project" value="InterPro"/>
</dbReference>
<dbReference type="InterPro" id="IPR011761">
    <property type="entry name" value="ATP-grasp"/>
</dbReference>
<dbReference type="InterPro" id="IPR013815">
    <property type="entry name" value="ATP_grasp_subdomain_1"/>
</dbReference>
<dbReference type="PROSITE" id="PS50975">
    <property type="entry name" value="ATP_GRASP"/>
    <property type="match status" value="1"/>
</dbReference>
<evidence type="ECO:0000259" key="5">
    <source>
        <dbReference type="PROSITE" id="PS50975"/>
    </source>
</evidence>
<evidence type="ECO:0000259" key="6">
    <source>
        <dbReference type="PROSITE" id="PS51186"/>
    </source>
</evidence>
<accession>A0A540X8T1</accession>
<dbReference type="SUPFAM" id="SSF55729">
    <property type="entry name" value="Acyl-CoA N-acyltransferases (Nat)"/>
    <property type="match status" value="1"/>
</dbReference>
<dbReference type="EMBL" id="VIFM01000012">
    <property type="protein sequence ID" value="TQF17094.1"/>
    <property type="molecule type" value="Genomic_DNA"/>
</dbReference>
<protein>
    <submittedName>
        <fullName evidence="7">Bifunctional acetate--CoA ligase family protein/GNAT family N-acetyltransferase</fullName>
    </submittedName>
</protein>
<dbReference type="SUPFAM" id="SSF51735">
    <property type="entry name" value="NAD(P)-binding Rossmann-fold domains"/>
    <property type="match status" value="1"/>
</dbReference>
<dbReference type="OrthoDB" id="9807426at2"/>
<dbReference type="PANTHER" id="PTHR43334:SF1">
    <property type="entry name" value="3-HYDROXYPROPIONATE--COA LIGASE [ADP-FORMING]"/>
    <property type="match status" value="1"/>
</dbReference>
<dbReference type="AlphaFoldDB" id="A0A540X8T1"/>
<feature type="domain" description="ATP-grasp" evidence="5">
    <location>
        <begin position="516"/>
        <end position="552"/>
    </location>
</feature>
<dbReference type="GO" id="GO:0043758">
    <property type="term" value="F:acetate-CoA ligase (ADP-forming) activity"/>
    <property type="evidence" value="ECO:0007669"/>
    <property type="project" value="InterPro"/>
</dbReference>
<dbReference type="SMART" id="SM00881">
    <property type="entry name" value="CoA_binding"/>
    <property type="match status" value="1"/>
</dbReference>
<dbReference type="Pfam" id="PF13549">
    <property type="entry name" value="ATP-grasp_5"/>
    <property type="match status" value="1"/>
</dbReference>
<comment type="caution">
    <text evidence="7">The sequence shown here is derived from an EMBL/GenBank/DDBJ whole genome shotgun (WGS) entry which is preliminary data.</text>
</comment>
<keyword evidence="2 4" id="KW-0547">Nucleotide-binding</keyword>
<evidence type="ECO:0000256" key="2">
    <source>
        <dbReference type="ARBA" id="ARBA00022741"/>
    </source>
</evidence>
<dbReference type="InterPro" id="IPR016181">
    <property type="entry name" value="Acyl_CoA_acyltransferase"/>
</dbReference>
<dbReference type="Pfam" id="PF13607">
    <property type="entry name" value="Succ_CoA_lig"/>
    <property type="match status" value="1"/>
</dbReference>
<dbReference type="Gene3D" id="3.30.1490.20">
    <property type="entry name" value="ATP-grasp fold, A domain"/>
    <property type="match status" value="1"/>
</dbReference>
<gene>
    <name evidence="7" type="ORF">FJV41_04665</name>
</gene>
<proteinExistence type="predicted"/>
<dbReference type="InterPro" id="IPR051538">
    <property type="entry name" value="Acyl-CoA_Synth/Transferase"/>
</dbReference>
<keyword evidence="7" id="KW-0808">Transferase</keyword>
<dbReference type="Proteomes" id="UP000315369">
    <property type="component" value="Unassembled WGS sequence"/>
</dbReference>
<keyword evidence="1 7" id="KW-0436">Ligase</keyword>
<dbReference type="SUPFAM" id="SSF56059">
    <property type="entry name" value="Glutathione synthetase ATP-binding domain-like"/>
    <property type="match status" value="1"/>
</dbReference>
<evidence type="ECO:0000256" key="3">
    <source>
        <dbReference type="ARBA" id="ARBA00022840"/>
    </source>
</evidence>
<dbReference type="Pfam" id="PF13380">
    <property type="entry name" value="CoA_binding_2"/>
    <property type="match status" value="1"/>
</dbReference>
<evidence type="ECO:0000256" key="4">
    <source>
        <dbReference type="PROSITE-ProRule" id="PRU00409"/>
    </source>
</evidence>
<dbReference type="Gene3D" id="3.40.50.261">
    <property type="entry name" value="Succinyl-CoA synthetase domains"/>
    <property type="match status" value="2"/>
</dbReference>
<dbReference type="InterPro" id="IPR036291">
    <property type="entry name" value="NAD(P)-bd_dom_sf"/>
</dbReference>
<evidence type="ECO:0000313" key="7">
    <source>
        <dbReference type="EMBL" id="TQF17094.1"/>
    </source>
</evidence>
<dbReference type="CDD" id="cd04301">
    <property type="entry name" value="NAT_SF"/>
    <property type="match status" value="1"/>
</dbReference>
<dbReference type="PROSITE" id="PS51186">
    <property type="entry name" value="GNAT"/>
    <property type="match status" value="1"/>
</dbReference>
<dbReference type="InterPro" id="IPR016102">
    <property type="entry name" value="Succinyl-CoA_synth-like"/>
</dbReference>
<dbReference type="SUPFAM" id="SSF52210">
    <property type="entry name" value="Succinyl-CoA synthetase domains"/>
    <property type="match status" value="2"/>
</dbReference>
<keyword evidence="8" id="KW-1185">Reference proteome</keyword>
<dbReference type="Gene3D" id="3.30.470.20">
    <property type="entry name" value="ATP-grasp fold, B domain"/>
    <property type="match status" value="1"/>
</dbReference>
<evidence type="ECO:0000256" key="1">
    <source>
        <dbReference type="ARBA" id="ARBA00022598"/>
    </source>
</evidence>
<dbReference type="RefSeq" id="WP_141641189.1">
    <property type="nucleotide sequence ID" value="NZ_VIFM01000012.1"/>
</dbReference>
<dbReference type="InterPro" id="IPR043938">
    <property type="entry name" value="Ligase_CoA_dom"/>
</dbReference>
<feature type="domain" description="N-acetyltransferase" evidence="6">
    <location>
        <begin position="756"/>
        <end position="912"/>
    </location>
</feature>
<dbReference type="Pfam" id="PF19045">
    <property type="entry name" value="Ligase_CoA_2"/>
    <property type="match status" value="1"/>
</dbReference>
<dbReference type="PANTHER" id="PTHR43334">
    <property type="entry name" value="ACETATE--COA LIGASE [ADP-FORMING]"/>
    <property type="match status" value="1"/>
</dbReference>
<dbReference type="InterPro" id="IPR000182">
    <property type="entry name" value="GNAT_dom"/>
</dbReference>